<organism evidence="2 3">
    <name type="scientific">Xylocopa violacea</name>
    <name type="common">Violet carpenter bee</name>
    <name type="synonym">Apis violacea</name>
    <dbReference type="NCBI Taxonomy" id="135666"/>
    <lineage>
        <taxon>Eukaryota</taxon>
        <taxon>Metazoa</taxon>
        <taxon>Ecdysozoa</taxon>
        <taxon>Arthropoda</taxon>
        <taxon>Hexapoda</taxon>
        <taxon>Insecta</taxon>
        <taxon>Pterygota</taxon>
        <taxon>Neoptera</taxon>
        <taxon>Endopterygota</taxon>
        <taxon>Hymenoptera</taxon>
        <taxon>Apocrita</taxon>
        <taxon>Aculeata</taxon>
        <taxon>Apoidea</taxon>
        <taxon>Anthophila</taxon>
        <taxon>Apidae</taxon>
        <taxon>Xylocopa</taxon>
        <taxon>Xylocopa</taxon>
    </lineage>
</organism>
<sequence>MFADVFGRIQQWSGLVQNKLDICKEELEALRKELIARACEIDNLRKLLAECEEREKAIATTQTVQMRTAMHLPMQDEVKIADELFIMDESIVEEAKKEEIPIEDDDDEEHIASTTYESQQLEILCTDAAIQAIMKDRDRIRQEMELEAEIARLRKENQRIIKERAEYENAIQRALLRGVSSLNVEALRVLRCPPIPCCSPCAPCPASAMDSIVPCKKDDPSALMAKSCVTQRSGHGKNASREQGCRTLKRPCASPCCPAGKGRKSVSNNSLVFLLHQEDTGNVCTSNNTVMPRVCGAPAVKKIEIPPCPRFNI</sequence>
<evidence type="ECO:0000256" key="1">
    <source>
        <dbReference type="SAM" id="Coils"/>
    </source>
</evidence>
<keyword evidence="3" id="KW-1185">Reference proteome</keyword>
<accession>A0ABP1N6D9</accession>
<keyword evidence="1" id="KW-0175">Coiled coil</keyword>
<feature type="coiled-coil region" evidence="1">
    <location>
        <begin position="143"/>
        <end position="177"/>
    </location>
</feature>
<reference evidence="2 3" key="1">
    <citation type="submission" date="2024-08" db="EMBL/GenBank/DDBJ databases">
        <authorList>
            <person name="Will J Nash"/>
            <person name="Angela Man"/>
            <person name="Seanna McTaggart"/>
            <person name="Kendall Baker"/>
            <person name="Tom Barker"/>
            <person name="Leah Catchpole"/>
            <person name="Alex Durrant"/>
            <person name="Karim Gharbi"/>
            <person name="Naomi Irish"/>
            <person name="Gemy Kaithakottil"/>
            <person name="Debby Ku"/>
            <person name="Aaliyah Providence"/>
            <person name="Felix Shaw"/>
            <person name="David Swarbreck"/>
            <person name="Chris Watkins"/>
            <person name="Ann M. McCartney"/>
            <person name="Giulio Formenti"/>
            <person name="Alice Mouton"/>
            <person name="Noel Vella"/>
            <person name="Bjorn M von Reumont"/>
            <person name="Adriana Vella"/>
            <person name="Wilfried Haerty"/>
        </authorList>
    </citation>
    <scope>NUCLEOTIDE SEQUENCE [LARGE SCALE GENOMIC DNA]</scope>
</reference>
<protein>
    <submittedName>
        <fullName evidence="2">Uncharacterized protein</fullName>
    </submittedName>
</protein>
<gene>
    <name evidence="2" type="ORF">XYLVIOL_LOCUS2212</name>
</gene>
<comment type="caution">
    <text evidence="2">The sequence shown here is derived from an EMBL/GenBank/DDBJ whole genome shotgun (WGS) entry which is preliminary data.</text>
</comment>
<evidence type="ECO:0000313" key="2">
    <source>
        <dbReference type="EMBL" id="CAL7936535.1"/>
    </source>
</evidence>
<dbReference type="EMBL" id="CAXAJV020001287">
    <property type="protein sequence ID" value="CAL7936535.1"/>
    <property type="molecule type" value="Genomic_DNA"/>
</dbReference>
<proteinExistence type="predicted"/>
<evidence type="ECO:0000313" key="3">
    <source>
        <dbReference type="Proteomes" id="UP001642520"/>
    </source>
</evidence>
<name>A0ABP1N6D9_XYLVO</name>
<dbReference type="Proteomes" id="UP001642520">
    <property type="component" value="Unassembled WGS sequence"/>
</dbReference>